<name>A0A0S1B3Y1_9GAMM</name>
<dbReference type="EMBL" id="CP012900">
    <property type="protein sequence ID" value="ALJ29757.1"/>
    <property type="molecule type" value="Genomic_DNA"/>
</dbReference>
<accession>A0A0S1B3Y1</accession>
<sequence length="86" mass="9375">MKTSITITVDEATLPGLTDGYLAALWHAAQANPAPIEDRAAGKAAEAIGREIIRRFLANTPPLLWKHQGGHADWHALQQLREGRTP</sequence>
<gene>
    <name evidence="1" type="ORF">AOT14_34180</name>
</gene>
<dbReference type="Proteomes" id="UP000061010">
    <property type="component" value="Chromosome"/>
</dbReference>
<dbReference type="KEGG" id="sacz:AOT14_34180"/>
<proteinExistence type="predicted"/>
<evidence type="ECO:0000313" key="2">
    <source>
        <dbReference type="Proteomes" id="UP000061010"/>
    </source>
</evidence>
<dbReference type="PATRIC" id="fig|128780.6.peg.3462"/>
<evidence type="ECO:0000313" key="1">
    <source>
        <dbReference type="EMBL" id="ALJ29757.1"/>
    </source>
</evidence>
<organism evidence="1 2">
    <name type="scientific">Stenotrophomonas acidaminiphila</name>
    <dbReference type="NCBI Taxonomy" id="128780"/>
    <lineage>
        <taxon>Bacteria</taxon>
        <taxon>Pseudomonadati</taxon>
        <taxon>Pseudomonadota</taxon>
        <taxon>Gammaproteobacteria</taxon>
        <taxon>Lysobacterales</taxon>
        <taxon>Lysobacteraceae</taxon>
        <taxon>Stenotrophomonas</taxon>
    </lineage>
</organism>
<dbReference type="AlphaFoldDB" id="A0A0S1B3Y1"/>
<dbReference type="OrthoDB" id="6059108at2"/>
<reference evidence="1 2" key="1">
    <citation type="journal article" date="2015" name="Genome Announc.">
        <title>Complete Genome Sequencing of Stenotrophomonas acidaminiphila ZAC14D2_NAIMI4_2, a Multidrug-Resistant Strain Isolated from Sediments of a Polluted River in Mexico, Uncovers New Antibiotic Resistance Genes and a Novel Class-II Lasso Peptide Biosynthesis Gene Cluster.</title>
        <authorList>
            <person name="Vinuesa P."/>
            <person name="Ochoa-Sanchez L.E."/>
        </authorList>
    </citation>
    <scope>NUCLEOTIDE SEQUENCE [LARGE SCALE GENOMIC DNA]</scope>
    <source>
        <strain evidence="1 2">ZAC14D2_NAIMI4_2</strain>
    </source>
</reference>
<protein>
    <submittedName>
        <fullName evidence="1">Uncharacterized protein</fullName>
    </submittedName>
</protein>
<keyword evidence="2" id="KW-1185">Reference proteome</keyword>